<comment type="caution">
    <text evidence="1">The sequence shown here is derived from an EMBL/GenBank/DDBJ whole genome shotgun (WGS) entry which is preliminary data.</text>
</comment>
<keyword evidence="2" id="KW-1185">Reference proteome</keyword>
<organism evidence="1 2">
    <name type="scientific">Dryococelus australis</name>
    <dbReference type="NCBI Taxonomy" id="614101"/>
    <lineage>
        <taxon>Eukaryota</taxon>
        <taxon>Metazoa</taxon>
        <taxon>Ecdysozoa</taxon>
        <taxon>Arthropoda</taxon>
        <taxon>Hexapoda</taxon>
        <taxon>Insecta</taxon>
        <taxon>Pterygota</taxon>
        <taxon>Neoptera</taxon>
        <taxon>Polyneoptera</taxon>
        <taxon>Phasmatodea</taxon>
        <taxon>Verophasmatodea</taxon>
        <taxon>Anareolatae</taxon>
        <taxon>Phasmatidae</taxon>
        <taxon>Eurycanthinae</taxon>
        <taxon>Dryococelus</taxon>
    </lineage>
</organism>
<dbReference type="EMBL" id="JARBHB010000004">
    <property type="protein sequence ID" value="KAJ8886783.1"/>
    <property type="molecule type" value="Genomic_DNA"/>
</dbReference>
<gene>
    <name evidence="1" type="ORF">PR048_012995</name>
</gene>
<sequence>MVYRLIRVRRLVAILTQLHLDDGSVLGHDAPVMLANVWAESAEHLRHTSYQHQALLANERLDVLCATKVRGRGRDDVHLSPAGELGAYQCSEEAVWRDAIG</sequence>
<accession>A0ABQ9HQX7</accession>
<proteinExistence type="predicted"/>
<name>A0ABQ9HQX7_9NEOP</name>
<protein>
    <submittedName>
        <fullName evidence="1">Uncharacterized protein</fullName>
    </submittedName>
</protein>
<evidence type="ECO:0000313" key="2">
    <source>
        <dbReference type="Proteomes" id="UP001159363"/>
    </source>
</evidence>
<dbReference type="Proteomes" id="UP001159363">
    <property type="component" value="Chromosome X"/>
</dbReference>
<evidence type="ECO:0000313" key="1">
    <source>
        <dbReference type="EMBL" id="KAJ8886783.1"/>
    </source>
</evidence>
<reference evidence="1 2" key="1">
    <citation type="submission" date="2023-02" db="EMBL/GenBank/DDBJ databases">
        <title>LHISI_Scaffold_Assembly.</title>
        <authorList>
            <person name="Stuart O.P."/>
            <person name="Cleave R."/>
            <person name="Magrath M.J.L."/>
            <person name="Mikheyev A.S."/>
        </authorList>
    </citation>
    <scope>NUCLEOTIDE SEQUENCE [LARGE SCALE GENOMIC DNA]</scope>
    <source>
        <strain evidence="1">Daus_M_001</strain>
        <tissue evidence="1">Leg muscle</tissue>
    </source>
</reference>